<dbReference type="OrthoDB" id="327621at2"/>
<dbReference type="EMBL" id="LM997413">
    <property type="protein sequence ID" value="CEA01814.1"/>
    <property type="molecule type" value="Genomic_DNA"/>
</dbReference>
<gene>
    <name evidence="3" type="ORF">BN1049_00546</name>
</gene>
<feature type="transmembrane region" description="Helical" evidence="1">
    <location>
        <begin position="77"/>
        <end position="95"/>
    </location>
</feature>
<protein>
    <recommendedName>
        <fullName evidence="2">DUF2157 domain-containing protein</fullName>
    </recommendedName>
</protein>
<feature type="transmembrane region" description="Helical" evidence="1">
    <location>
        <begin position="294"/>
        <end position="315"/>
    </location>
</feature>
<proteinExistence type="predicted"/>
<name>A0A078M6B8_9PSED</name>
<reference evidence="3" key="1">
    <citation type="submission" date="2014-07" db="EMBL/GenBank/DDBJ databases">
        <authorList>
            <person name="Urmite Genomes Urmite Genomes"/>
        </authorList>
    </citation>
    <scope>NUCLEOTIDE SEQUENCE</scope>
    <source>
        <strain evidence="3">12M76_air</strain>
    </source>
</reference>
<dbReference type="EMBL" id="LK391969">
    <property type="protein sequence ID" value="CEF25636.1"/>
    <property type="molecule type" value="Genomic_DNA"/>
</dbReference>
<evidence type="ECO:0000259" key="2">
    <source>
        <dbReference type="Pfam" id="PF09925"/>
    </source>
</evidence>
<feature type="transmembrane region" description="Helical" evidence="1">
    <location>
        <begin position="107"/>
        <end position="126"/>
    </location>
</feature>
<feature type="transmembrane region" description="Helical" evidence="1">
    <location>
        <begin position="266"/>
        <end position="288"/>
    </location>
</feature>
<feature type="domain" description="DUF2157" evidence="2">
    <location>
        <begin position="15"/>
        <end position="156"/>
    </location>
</feature>
<sequence>MKPIDELRRRDQLLRWTEQGRLSAEQLAAAMAPEHPQPAARHWLAAFDLVLAFFGCVLLALGLIFFFAFNWDELHRFAKLGLAAAVLTGFAGAALRLPRQSVAAQAVLLGAALTTGGLLALVGQIYQTGADIWQLFAAWAVLLLPWALLSRSTACWVLFWAVANLALVRYFATTSSWLFGGMRLSPTVFLVIAGFNGLWLLLFERGLRPLPAGRTLPRLAGAGLLAALGLGAAIGWWRSELVYLLPVLAVVYLLGIPCYRRWRRDLLLLALQAYSAIAVLASGLAWLLRDLDEIGLVWVLGLFVLLSSALVSVLLQRWSREEKA</sequence>
<dbReference type="Pfam" id="PF09925">
    <property type="entry name" value="DUF2157"/>
    <property type="match status" value="1"/>
</dbReference>
<organism evidence="3">
    <name type="scientific">Pseudomonas saudimassiliensis</name>
    <dbReference type="NCBI Taxonomy" id="1461581"/>
    <lineage>
        <taxon>Bacteria</taxon>
        <taxon>Pseudomonadati</taxon>
        <taxon>Pseudomonadota</taxon>
        <taxon>Gammaproteobacteria</taxon>
        <taxon>Pseudomonadales</taxon>
        <taxon>Pseudomonadaceae</taxon>
        <taxon>Pseudomonas</taxon>
    </lineage>
</organism>
<keyword evidence="1" id="KW-0472">Membrane</keyword>
<feature type="transmembrane region" description="Helical" evidence="1">
    <location>
        <begin position="241"/>
        <end position="259"/>
    </location>
</feature>
<evidence type="ECO:0000256" key="1">
    <source>
        <dbReference type="SAM" id="Phobius"/>
    </source>
</evidence>
<dbReference type="RefSeq" id="WP_044498209.1">
    <property type="nucleotide sequence ID" value="NZ_LK391969.1"/>
</dbReference>
<dbReference type="PATRIC" id="fig|1461581.3.peg.536"/>
<dbReference type="InterPro" id="IPR018677">
    <property type="entry name" value="DUF2157"/>
</dbReference>
<evidence type="ECO:0000313" key="3">
    <source>
        <dbReference type="EMBL" id="CEA01814.1"/>
    </source>
</evidence>
<dbReference type="AlphaFoldDB" id="A0A078M6B8"/>
<keyword evidence="1" id="KW-1133">Transmembrane helix</keyword>
<feature type="transmembrane region" description="Helical" evidence="1">
    <location>
        <begin position="49"/>
        <end position="71"/>
    </location>
</feature>
<keyword evidence="1" id="KW-0812">Transmembrane</keyword>
<feature type="transmembrane region" description="Helical" evidence="1">
    <location>
        <begin position="132"/>
        <end position="149"/>
    </location>
</feature>
<feature type="transmembrane region" description="Helical" evidence="1">
    <location>
        <begin position="184"/>
        <end position="203"/>
    </location>
</feature>
<feature type="transmembrane region" description="Helical" evidence="1">
    <location>
        <begin position="154"/>
        <end position="172"/>
    </location>
</feature>
<accession>A0A078M6B8</accession>
<feature type="transmembrane region" description="Helical" evidence="1">
    <location>
        <begin position="215"/>
        <end position="235"/>
    </location>
</feature>